<feature type="region of interest" description="Disordered" evidence="1">
    <location>
        <begin position="158"/>
        <end position="201"/>
    </location>
</feature>
<dbReference type="ExpressionAtlas" id="A0A1D6J8L1">
    <property type="expression patterns" value="baseline and differential"/>
</dbReference>
<evidence type="ECO:0000313" key="2">
    <source>
        <dbReference type="EMBL" id="AQK44257.1"/>
    </source>
</evidence>
<gene>
    <name evidence="2" type="ORF">ZEAMMB73_Zm00001d025686</name>
</gene>
<protein>
    <submittedName>
        <fullName evidence="2">Uncharacterized protein</fullName>
    </submittedName>
</protein>
<reference evidence="2" key="1">
    <citation type="submission" date="2015-12" db="EMBL/GenBank/DDBJ databases">
        <title>Update maize B73 reference genome by single molecule sequencing technologies.</title>
        <authorList>
            <consortium name="Maize Genome Sequencing Project"/>
            <person name="Ware D."/>
        </authorList>
    </citation>
    <scope>NUCLEOTIDE SEQUENCE</scope>
    <source>
        <tissue evidence="2">Seedling</tissue>
    </source>
</reference>
<name>A0A1D6J8L1_MAIZE</name>
<feature type="compositionally biased region" description="Polar residues" evidence="1">
    <location>
        <begin position="188"/>
        <end position="201"/>
    </location>
</feature>
<dbReference type="PANTHER" id="PTHR44042:SF41">
    <property type="entry name" value="DUPLICATED HOMEODOMAIN-LIKE SUPERFAMILY PROTEIN-RELATED"/>
    <property type="match status" value="1"/>
</dbReference>
<dbReference type="Gene3D" id="1.10.10.60">
    <property type="entry name" value="Homeodomain-like"/>
    <property type="match status" value="1"/>
</dbReference>
<dbReference type="STRING" id="4577.A0A1D6J8L1"/>
<dbReference type="AlphaFoldDB" id="A0A1D6J8L1"/>
<sequence>MSSSMPRTKKDPSRTAYSRATDRWERVAAVLPGRTVADVTAHYDDLEFDVGSIEAGFVPFPRCGGGASQSAAGFTFEVGGTSFKRSCHVVGSGKRERGPDHERKKDIPWTEEEHKYEIEDQLTGVVLAYLCSSSVQGMPFLRSWSGPHSRLPLPTTWQERLKPVPPASNVNPAADCDAPPPQRGKGTKPTSMEPTSNSRSS</sequence>
<dbReference type="EMBL" id="CM000786">
    <property type="protein sequence ID" value="AQK44257.1"/>
    <property type="molecule type" value="Genomic_DNA"/>
</dbReference>
<dbReference type="InParanoid" id="A0A1D6J8L1"/>
<organism evidence="2">
    <name type="scientific">Zea mays</name>
    <name type="common">Maize</name>
    <dbReference type="NCBI Taxonomy" id="4577"/>
    <lineage>
        <taxon>Eukaryota</taxon>
        <taxon>Viridiplantae</taxon>
        <taxon>Streptophyta</taxon>
        <taxon>Embryophyta</taxon>
        <taxon>Tracheophyta</taxon>
        <taxon>Spermatophyta</taxon>
        <taxon>Magnoliopsida</taxon>
        <taxon>Liliopsida</taxon>
        <taxon>Poales</taxon>
        <taxon>Poaceae</taxon>
        <taxon>PACMAD clade</taxon>
        <taxon>Panicoideae</taxon>
        <taxon>Andropogonodae</taxon>
        <taxon>Andropogoneae</taxon>
        <taxon>Tripsacinae</taxon>
        <taxon>Zea</taxon>
    </lineage>
</organism>
<dbReference type="SMR" id="A0A1D6J8L1"/>
<feature type="region of interest" description="Disordered" evidence="1">
    <location>
        <begin position="1"/>
        <end position="20"/>
    </location>
</feature>
<proteinExistence type="predicted"/>
<evidence type="ECO:0000256" key="1">
    <source>
        <dbReference type="SAM" id="MobiDB-lite"/>
    </source>
</evidence>
<dbReference type="PANTHER" id="PTHR44042">
    <property type="entry name" value="DUPLICATED HOMEODOMAIN-LIKE SUPERFAMILY PROTEIN-RELATED"/>
    <property type="match status" value="1"/>
</dbReference>
<accession>A0A1D6J8L1</accession>